<dbReference type="InterPro" id="IPR013655">
    <property type="entry name" value="PAS_fold_3"/>
</dbReference>
<dbReference type="eggNOG" id="COG3829">
    <property type="taxonomic scope" value="Bacteria"/>
</dbReference>
<reference evidence="2 3" key="1">
    <citation type="submission" date="2009-07" db="EMBL/GenBank/DDBJ databases">
        <authorList>
            <person name="Madupu R."/>
            <person name="Sebastian Y."/>
            <person name="Durkin A.S."/>
            <person name="Torralba M."/>
            <person name="Methe B."/>
            <person name="Sutton G.G."/>
            <person name="Strausberg R.L."/>
            <person name="Nelson K.E."/>
        </authorList>
    </citation>
    <scope>NUCLEOTIDE SEQUENCE [LARGE SCALE GENOMIC DNA]</scope>
    <source>
        <strain evidence="2 3">RM3268</strain>
    </source>
</reference>
<dbReference type="SUPFAM" id="SSF55785">
    <property type="entry name" value="PYP-like sensor domain (PAS domain)"/>
    <property type="match status" value="1"/>
</dbReference>
<name>C8PGV4_9BACT</name>
<dbReference type="RefSeq" id="WP_005870765.1">
    <property type="nucleotide sequence ID" value="NZ_ACYG01000021.1"/>
</dbReference>
<evidence type="ECO:0000259" key="1">
    <source>
        <dbReference type="PROSITE" id="PS50112"/>
    </source>
</evidence>
<evidence type="ECO:0000313" key="3">
    <source>
        <dbReference type="Proteomes" id="UP000005709"/>
    </source>
</evidence>
<dbReference type="InterPro" id="IPR035965">
    <property type="entry name" value="PAS-like_dom_sf"/>
</dbReference>
<dbReference type="Gene3D" id="3.30.450.20">
    <property type="entry name" value="PAS domain"/>
    <property type="match status" value="1"/>
</dbReference>
<gene>
    <name evidence="2" type="ORF">CAMGR0001_1710</name>
</gene>
<dbReference type="OrthoDB" id="9806477at2"/>
<dbReference type="PROSITE" id="PS50112">
    <property type="entry name" value="PAS"/>
    <property type="match status" value="1"/>
</dbReference>
<dbReference type="InterPro" id="IPR000014">
    <property type="entry name" value="PAS"/>
</dbReference>
<dbReference type="Proteomes" id="UP000005709">
    <property type="component" value="Unassembled WGS sequence"/>
</dbReference>
<dbReference type="Pfam" id="PF08447">
    <property type="entry name" value="PAS_3"/>
    <property type="match status" value="1"/>
</dbReference>
<dbReference type="EMBL" id="ACYG01000021">
    <property type="protein sequence ID" value="EEV17937.1"/>
    <property type="molecule type" value="Genomic_DNA"/>
</dbReference>
<dbReference type="NCBIfam" id="TIGR00229">
    <property type="entry name" value="sensory_box"/>
    <property type="match status" value="1"/>
</dbReference>
<feature type="domain" description="PAS" evidence="1">
    <location>
        <begin position="24"/>
        <end position="59"/>
    </location>
</feature>
<comment type="caution">
    <text evidence="2">The sequence shown here is derived from an EMBL/GenBank/DDBJ whole genome shotgun (WGS) entry which is preliminary data.</text>
</comment>
<dbReference type="STRING" id="824.CGRAC_0558"/>
<sequence length="188" mass="21522">MQRPTPINQEIKLDEKRYIVSKTDPKGIITFANPYFCMICGYSELELLGQPHNIIRHPDMPRIAFKLMWDTIQQGKDFTAVVKNLAKDGRFYWVITEFTSKKDPVTGQITEYTAFRKAPPRSAIETIEPIYRALLDAERNGGMQASQKALVDFLKSKGETYESWIAKVSGKSNPLTAMFFKAMKKLFS</sequence>
<dbReference type="AlphaFoldDB" id="C8PGV4"/>
<accession>C8PGV4</accession>
<proteinExistence type="predicted"/>
<protein>
    <submittedName>
        <fullName evidence="2">PAS domain S-box protein</fullName>
    </submittedName>
</protein>
<organism evidence="2 3">
    <name type="scientific">Campylobacter gracilis RM3268</name>
    <dbReference type="NCBI Taxonomy" id="553220"/>
    <lineage>
        <taxon>Bacteria</taxon>
        <taxon>Pseudomonadati</taxon>
        <taxon>Campylobacterota</taxon>
        <taxon>Epsilonproteobacteria</taxon>
        <taxon>Campylobacterales</taxon>
        <taxon>Campylobacteraceae</taxon>
        <taxon>Campylobacter</taxon>
    </lineage>
</organism>
<evidence type="ECO:0000313" key="2">
    <source>
        <dbReference type="EMBL" id="EEV17937.1"/>
    </source>
</evidence>
<keyword evidence="3" id="KW-1185">Reference proteome</keyword>
<dbReference type="CDD" id="cd00130">
    <property type="entry name" value="PAS"/>
    <property type="match status" value="1"/>
</dbReference>